<feature type="transmembrane region" description="Helical" evidence="7">
    <location>
        <begin position="56"/>
        <end position="80"/>
    </location>
</feature>
<dbReference type="PANTHER" id="PTHR30462:SF3">
    <property type="entry name" value="INTERMEMBRANE TRANSPORT PROTEIN PQIA"/>
    <property type="match status" value="1"/>
</dbReference>
<accession>A0A6S6T0P3</accession>
<dbReference type="AlphaFoldDB" id="A0A6S6T0P3"/>
<evidence type="ECO:0000256" key="6">
    <source>
        <dbReference type="ARBA" id="ARBA00023136"/>
    </source>
</evidence>
<sequence>MSTLNQCARAQGIVGCQHCHTVTKLPKDIAENQCVRCPVCHAKLESRIAHSWGKTLALVLAATFMFIPANILPIMNVTYLGTGTPDTIIAGVMKLLKAEMWPLALIVFVASFVVPIMKIVVLFGLLITVKMKSQWRPVGRTRLFQITEFVGRWSMVDIFVLAILVALVQFGNLASVDAGLGALSFAAVVVLTMFAAHTFDQRLIWDAMND</sequence>
<feature type="transmembrane region" description="Helical" evidence="7">
    <location>
        <begin position="178"/>
        <end position="199"/>
    </location>
</feature>
<keyword evidence="6 7" id="KW-0472">Membrane</keyword>
<comment type="subcellular location">
    <subcellularLocation>
        <location evidence="1">Cell inner membrane</location>
    </subcellularLocation>
</comment>
<feature type="transmembrane region" description="Helical" evidence="7">
    <location>
        <begin position="100"/>
        <end position="129"/>
    </location>
</feature>
<keyword evidence="5 7" id="KW-1133">Transmembrane helix</keyword>
<protein>
    <submittedName>
        <fullName evidence="8">Paraquat-inducible protein A</fullName>
    </submittedName>
</protein>
<evidence type="ECO:0000256" key="5">
    <source>
        <dbReference type="ARBA" id="ARBA00022989"/>
    </source>
</evidence>
<evidence type="ECO:0000256" key="3">
    <source>
        <dbReference type="ARBA" id="ARBA00022519"/>
    </source>
</evidence>
<evidence type="ECO:0000256" key="1">
    <source>
        <dbReference type="ARBA" id="ARBA00004533"/>
    </source>
</evidence>
<dbReference type="Pfam" id="PF04403">
    <property type="entry name" value="PqiA"/>
    <property type="match status" value="1"/>
</dbReference>
<keyword evidence="4 7" id="KW-0812">Transmembrane</keyword>
<evidence type="ECO:0000256" key="7">
    <source>
        <dbReference type="SAM" id="Phobius"/>
    </source>
</evidence>
<keyword evidence="2" id="KW-1003">Cell membrane</keyword>
<keyword evidence="3" id="KW-0997">Cell inner membrane</keyword>
<dbReference type="InterPro" id="IPR007498">
    <property type="entry name" value="PqiA-like"/>
</dbReference>
<name>A0A6S6T0P3_9GAMM</name>
<dbReference type="GO" id="GO:0005886">
    <property type="term" value="C:plasma membrane"/>
    <property type="evidence" value="ECO:0007669"/>
    <property type="project" value="UniProtKB-SubCell"/>
</dbReference>
<organism evidence="8">
    <name type="scientific">uncultured Thiotrichaceae bacterium</name>
    <dbReference type="NCBI Taxonomy" id="298394"/>
    <lineage>
        <taxon>Bacteria</taxon>
        <taxon>Pseudomonadati</taxon>
        <taxon>Pseudomonadota</taxon>
        <taxon>Gammaproteobacteria</taxon>
        <taxon>Thiotrichales</taxon>
        <taxon>Thiotrichaceae</taxon>
        <taxon>environmental samples</taxon>
    </lineage>
</organism>
<dbReference type="InterPro" id="IPR051800">
    <property type="entry name" value="PqiA-PqiB_transport"/>
</dbReference>
<dbReference type="EMBL" id="CACVAY010000038">
    <property type="protein sequence ID" value="CAA6809009.1"/>
    <property type="molecule type" value="Genomic_DNA"/>
</dbReference>
<evidence type="ECO:0000256" key="2">
    <source>
        <dbReference type="ARBA" id="ARBA00022475"/>
    </source>
</evidence>
<evidence type="ECO:0000313" key="8">
    <source>
        <dbReference type="EMBL" id="CAA6809009.1"/>
    </source>
</evidence>
<dbReference type="PANTHER" id="PTHR30462">
    <property type="entry name" value="INTERMEMBRANE TRANSPORT PROTEIN PQIB-RELATED"/>
    <property type="match status" value="1"/>
</dbReference>
<evidence type="ECO:0000256" key="4">
    <source>
        <dbReference type="ARBA" id="ARBA00022692"/>
    </source>
</evidence>
<reference evidence="8" key="1">
    <citation type="submission" date="2020-01" db="EMBL/GenBank/DDBJ databases">
        <authorList>
            <person name="Meier V. D."/>
            <person name="Meier V D."/>
        </authorList>
    </citation>
    <scope>NUCLEOTIDE SEQUENCE</scope>
    <source>
        <strain evidence="8">HLG_WM_MAG_07</strain>
    </source>
</reference>
<gene>
    <name evidence="8" type="ORF">HELGO_WM12884</name>
</gene>
<feature type="transmembrane region" description="Helical" evidence="7">
    <location>
        <begin position="150"/>
        <end position="172"/>
    </location>
</feature>
<proteinExistence type="predicted"/>